<evidence type="ECO:0000256" key="3">
    <source>
        <dbReference type="ARBA" id="ARBA00022452"/>
    </source>
</evidence>
<reference evidence="10 11" key="1">
    <citation type="submission" date="2011-11" db="EMBL/GenBank/DDBJ databases">
        <title>Complete sequence of Granulicella mallensis MP5ACTX8.</title>
        <authorList>
            <consortium name="US DOE Joint Genome Institute"/>
            <person name="Lucas S."/>
            <person name="Copeland A."/>
            <person name="Lapidus A."/>
            <person name="Cheng J.-F."/>
            <person name="Goodwin L."/>
            <person name="Pitluck S."/>
            <person name="Peters L."/>
            <person name="Lu M."/>
            <person name="Detter J.C."/>
            <person name="Han C."/>
            <person name="Tapia R."/>
            <person name="Land M."/>
            <person name="Hauser L."/>
            <person name="Kyrpides N."/>
            <person name="Ivanova N."/>
            <person name="Mikhailova N."/>
            <person name="Pagani I."/>
            <person name="Rawat S."/>
            <person name="Mannisto M."/>
            <person name="Haggblom M."/>
            <person name="Woyke T."/>
        </authorList>
    </citation>
    <scope>NUCLEOTIDE SEQUENCE [LARGE SCALE GENOMIC DNA]</scope>
    <source>
        <strain evidence="11">ATCC BAA-1857 / DSM 23137 / MP5ACTX8</strain>
    </source>
</reference>
<evidence type="ECO:0000256" key="6">
    <source>
        <dbReference type="ARBA" id="ARBA00023136"/>
    </source>
</evidence>
<keyword evidence="2" id="KW-0813">Transport</keyword>
<dbReference type="InterPro" id="IPR036942">
    <property type="entry name" value="Beta-barrel_TonB_sf"/>
</dbReference>
<dbReference type="EMBL" id="CP003130">
    <property type="protein sequence ID" value="AEU38700.1"/>
    <property type="molecule type" value="Genomic_DNA"/>
</dbReference>
<evidence type="ECO:0000256" key="1">
    <source>
        <dbReference type="ARBA" id="ARBA00004571"/>
    </source>
</evidence>
<dbReference type="GO" id="GO:0009279">
    <property type="term" value="C:cell outer membrane"/>
    <property type="evidence" value="ECO:0007669"/>
    <property type="project" value="UniProtKB-SubCell"/>
</dbReference>
<dbReference type="InterPro" id="IPR013784">
    <property type="entry name" value="Carb-bd-like_fold"/>
</dbReference>
<protein>
    <recommendedName>
        <fullName evidence="9">TonB-dependent transporter Oar-like beta-barrel domain-containing protein</fullName>
    </recommendedName>
</protein>
<keyword evidence="4" id="KW-0812">Transmembrane</keyword>
<dbReference type="InterPro" id="IPR057601">
    <property type="entry name" value="Oar-like_b-barrel"/>
</dbReference>
<dbReference type="HOGENOM" id="CLU_006298_0_0_0"/>
<evidence type="ECO:0000256" key="2">
    <source>
        <dbReference type="ARBA" id="ARBA00022448"/>
    </source>
</evidence>
<dbReference type="SUPFAM" id="SSF56935">
    <property type="entry name" value="Porins"/>
    <property type="match status" value="1"/>
</dbReference>
<dbReference type="InterPro" id="IPR039426">
    <property type="entry name" value="TonB-dep_rcpt-like"/>
</dbReference>
<evidence type="ECO:0000256" key="7">
    <source>
        <dbReference type="ARBA" id="ARBA00023237"/>
    </source>
</evidence>
<dbReference type="Pfam" id="PF25183">
    <property type="entry name" value="OMP_b-brl_4"/>
    <property type="match status" value="1"/>
</dbReference>
<feature type="compositionally biased region" description="Polar residues" evidence="8">
    <location>
        <begin position="1021"/>
        <end position="1034"/>
    </location>
</feature>
<dbReference type="PANTHER" id="PTHR30069">
    <property type="entry name" value="TONB-DEPENDENT OUTER MEMBRANE RECEPTOR"/>
    <property type="match status" value="1"/>
</dbReference>
<dbReference type="GO" id="GO:0044718">
    <property type="term" value="P:siderophore transmembrane transport"/>
    <property type="evidence" value="ECO:0007669"/>
    <property type="project" value="TreeGrafter"/>
</dbReference>
<dbReference type="Proteomes" id="UP000007113">
    <property type="component" value="Chromosome"/>
</dbReference>
<accession>G8NU65</accession>
<proteinExistence type="predicted"/>
<keyword evidence="5" id="KW-0732">Signal</keyword>
<dbReference type="KEGG" id="gma:AciX8_4427"/>
<evidence type="ECO:0000313" key="10">
    <source>
        <dbReference type="EMBL" id="AEU38700.1"/>
    </source>
</evidence>
<feature type="domain" description="TonB-dependent transporter Oar-like beta-barrel" evidence="9">
    <location>
        <begin position="264"/>
        <end position="1162"/>
    </location>
</feature>
<dbReference type="AlphaFoldDB" id="G8NU65"/>
<dbReference type="Gene3D" id="2.60.40.1120">
    <property type="entry name" value="Carboxypeptidase-like, regulatory domain"/>
    <property type="match status" value="1"/>
</dbReference>
<evidence type="ECO:0000256" key="4">
    <source>
        <dbReference type="ARBA" id="ARBA00022692"/>
    </source>
</evidence>
<sequence length="1169" mass="126385">MLEHQVEISRKRDQANSFSLRKLVFKQRHLLSTLVVLFGMLFMAAPQATAQSTFGSIRGLALDNTGAAVPDTQITLHDIDKNTDRVAKTDNTGSYTLENVLAGRYTIRGQHEGFAETTVNGITIAARQDLRITLTMPVATQVTEVQVTTSANHINTENGIIGDSKGTAEIGQLPLNFRASTTSPLASLETSPNVQQDSSGNVAIGGATANQIGFSVDGISTANIFNSAAGTNPYPSPEGIGELKVTAFNNNAEFSQVADVTFTSKGGTNNFHGNVFEYLQNDALDARVLNFTEKAPKHFNTFGGSIGGPVIIPHLYNGHDKTFFFFDYEGNRRRTSQAEQYTVPDALERAGNLSEFGQVLNNPATGQPYPANTNIPVSPFASALLNQYYPLPNAPNGNGFNYQTLVPIPSNTDGFDARIDQVLTSKQQVYARFNRKNLTVNTVNPLLPNDVDTEHDRSFLVSHNYIISSQLLNEFRYGFTDTILSPNFPIEGAAAIQGLNIQVNGNQGVNVSNHPTDQGFPTIVFSDGTGFTPIGRDHVGPTQSTTKQLADNLTYSRGRHTMRAGVDIRWVRFAVPEIETPSDDYGLFTFNQGAFTGNAFGDLLLGAPNTTYFAVTGPRDDAGGMQTGVYAQDQWQASDRLTISYGLRWELLPPFVDKNGIQANFDPNYAGVGANGQGAIIVNNVLLNGLGPAPAFLASFNACGLGGVNPNYNAATCTPVVTNQQDGLATGLRQTYFKNFDPRISLAYRPFSDDKTVIRAGFGIFTVTALGQLQNNNESNPQAVVNTWQNNPTGTNGKPTGMPIFTFPHVTPPNAGLQFGGGELEQATDPHYRDAQSEQWNLTVEREVTSYTSVRVSYVGMNSYRLPVTVNLNQTKPSATPYNFANAPFQNWGVIFSTENLGFQDYQALELEASHKTSRGLSYQANYTWAHNVSDGQGDAPTTFQGETRYGLADLNRFDISANNGNVVGTRRQRLLVSGTYELPFGKGRQWLADSRALSTIFGGWNVNTITLLETGPYLTPTDSVNHDQTNTDPSGDGSIVRPDRVGNPRQMGVIAANPSCTPTPGTLFNLCAFAPTPVGAARIGNAGVGSLEGPGTIAVSAGLAKVFEIRNNLHLRFESTFTNILNHTNFAPPVTNISEPLQFGVLNAQQTAENAGNRTGQVALRLEF</sequence>
<organism evidence="10 11">
    <name type="scientific">Granulicella mallensis (strain ATCC BAA-1857 / DSM 23137 / MP5ACTX8)</name>
    <dbReference type="NCBI Taxonomy" id="682795"/>
    <lineage>
        <taxon>Bacteria</taxon>
        <taxon>Pseudomonadati</taxon>
        <taxon>Acidobacteriota</taxon>
        <taxon>Terriglobia</taxon>
        <taxon>Terriglobales</taxon>
        <taxon>Acidobacteriaceae</taxon>
        <taxon>Granulicella</taxon>
    </lineage>
</organism>
<keyword evidence="7" id="KW-0998">Cell outer membrane</keyword>
<keyword evidence="6" id="KW-0472">Membrane</keyword>
<keyword evidence="11" id="KW-1185">Reference proteome</keyword>
<dbReference type="STRING" id="682795.AciX8_4427"/>
<dbReference type="PANTHER" id="PTHR30069:SF29">
    <property type="entry name" value="HEMOGLOBIN AND HEMOGLOBIN-HAPTOGLOBIN-BINDING PROTEIN 1-RELATED"/>
    <property type="match status" value="1"/>
</dbReference>
<evidence type="ECO:0000256" key="5">
    <source>
        <dbReference type="ARBA" id="ARBA00022729"/>
    </source>
</evidence>
<comment type="subcellular location">
    <subcellularLocation>
        <location evidence="1">Cell outer membrane</location>
        <topology evidence="1">Multi-pass membrane protein</topology>
    </subcellularLocation>
</comment>
<gene>
    <name evidence="10" type="ordered locus">AciX8_4427</name>
</gene>
<keyword evidence="3" id="KW-1134">Transmembrane beta strand</keyword>
<dbReference type="Gene3D" id="2.40.170.20">
    <property type="entry name" value="TonB-dependent receptor, beta-barrel domain"/>
    <property type="match status" value="1"/>
</dbReference>
<evidence type="ECO:0000313" key="11">
    <source>
        <dbReference type="Proteomes" id="UP000007113"/>
    </source>
</evidence>
<dbReference type="GO" id="GO:0030246">
    <property type="term" value="F:carbohydrate binding"/>
    <property type="evidence" value="ECO:0007669"/>
    <property type="project" value="InterPro"/>
</dbReference>
<evidence type="ECO:0000256" key="8">
    <source>
        <dbReference type="SAM" id="MobiDB-lite"/>
    </source>
</evidence>
<dbReference type="GO" id="GO:0015344">
    <property type="term" value="F:siderophore uptake transmembrane transporter activity"/>
    <property type="evidence" value="ECO:0007669"/>
    <property type="project" value="TreeGrafter"/>
</dbReference>
<dbReference type="Pfam" id="PF13620">
    <property type="entry name" value="CarboxypepD_reg"/>
    <property type="match status" value="1"/>
</dbReference>
<name>G8NU65_GRAMM</name>
<dbReference type="eggNOG" id="COG4775">
    <property type="taxonomic scope" value="Bacteria"/>
</dbReference>
<feature type="region of interest" description="Disordered" evidence="8">
    <location>
        <begin position="1021"/>
        <end position="1041"/>
    </location>
</feature>
<evidence type="ECO:0000259" key="9">
    <source>
        <dbReference type="Pfam" id="PF25183"/>
    </source>
</evidence>
<dbReference type="SUPFAM" id="SSF49452">
    <property type="entry name" value="Starch-binding domain-like"/>
    <property type="match status" value="1"/>
</dbReference>